<comment type="cofactor">
    <cofactor evidence="1 8">
        <name>heme</name>
        <dbReference type="ChEBI" id="CHEBI:30413"/>
    </cofactor>
</comment>
<keyword evidence="7" id="KW-0503">Monooxygenase</keyword>
<dbReference type="Pfam" id="PF00067">
    <property type="entry name" value="p450"/>
    <property type="match status" value="1"/>
</dbReference>
<gene>
    <name evidence="9" type="ORF">CDD81_3478</name>
</gene>
<dbReference type="InterPro" id="IPR036396">
    <property type="entry name" value="Cyt_P450_sf"/>
</dbReference>
<name>A0A2C5YC91_9HYPO</name>
<keyword evidence="10" id="KW-1185">Reference proteome</keyword>
<evidence type="ECO:0000313" key="10">
    <source>
        <dbReference type="Proteomes" id="UP000226192"/>
    </source>
</evidence>
<dbReference type="CDD" id="cd11060">
    <property type="entry name" value="CYP57A1-like"/>
    <property type="match status" value="1"/>
</dbReference>
<keyword evidence="4 8" id="KW-0479">Metal-binding</keyword>
<evidence type="ECO:0000256" key="4">
    <source>
        <dbReference type="ARBA" id="ARBA00022723"/>
    </source>
</evidence>
<dbReference type="Gene3D" id="1.10.630.10">
    <property type="entry name" value="Cytochrome P450"/>
    <property type="match status" value="1"/>
</dbReference>
<evidence type="ECO:0000256" key="7">
    <source>
        <dbReference type="ARBA" id="ARBA00023033"/>
    </source>
</evidence>
<dbReference type="GO" id="GO:0004497">
    <property type="term" value="F:monooxygenase activity"/>
    <property type="evidence" value="ECO:0007669"/>
    <property type="project" value="UniProtKB-KW"/>
</dbReference>
<dbReference type="InterPro" id="IPR002403">
    <property type="entry name" value="Cyt_P450_E_grp-IV"/>
</dbReference>
<evidence type="ECO:0000256" key="1">
    <source>
        <dbReference type="ARBA" id="ARBA00001971"/>
    </source>
</evidence>
<dbReference type="GO" id="GO:0005506">
    <property type="term" value="F:iron ion binding"/>
    <property type="evidence" value="ECO:0007669"/>
    <property type="project" value="InterPro"/>
</dbReference>
<evidence type="ECO:0000313" key="9">
    <source>
        <dbReference type="EMBL" id="PHH65080.1"/>
    </source>
</evidence>
<dbReference type="GO" id="GO:0016705">
    <property type="term" value="F:oxidoreductase activity, acting on paired donors, with incorporation or reduction of molecular oxygen"/>
    <property type="evidence" value="ECO:0007669"/>
    <property type="project" value="InterPro"/>
</dbReference>
<keyword evidence="5" id="KW-0560">Oxidoreductase</keyword>
<dbReference type="PRINTS" id="PR00385">
    <property type="entry name" value="P450"/>
</dbReference>
<sequence length="498" mass="55912">MAFNTYLALASALALWYFLSSIAAWHRLRHFPGPVLARFSNLHRLFSSFSGKCYLKYAHLGQTYDNNARSLIRIGPNDLITSDPDIIRRMSAARSYYRRSAWYAALLVDPRSENMISTLNTAAHDRLKIATAAGYGTSASAHIEEAIDPQVMALVDLLRRKYTSGPERYRPVEFGALSKFFALDVITRLAYDKEAGHLATDSDVYGCLEFFDCFPKQLQMRTELPITSRVFLSSLFLHFFGPKHSDPRGMGRLMRLVHDAIQDYGENKHGKEKGFVGAFLSAGLDANQCESEVILQLTAGFHTTAIAICTILVHILSTPRVYARLKADIAQAAKDGSISSPITESEAKAMPYVQAVILEGLRIHPPVASRFAKQVPPQGDTLQGRFIPGGTRISHNIWALMRDEPIFGPDVELFRPERFLQADPAKVNPTMQAQVDFCFGYGRWGCVGKHIARMELDKIFVELLRAFDIQLVYPGNTLNMKQEVLFSQKDLWIQVQEV</sequence>
<evidence type="ECO:0000256" key="2">
    <source>
        <dbReference type="ARBA" id="ARBA00010617"/>
    </source>
</evidence>
<accession>A0A2C5YC91</accession>
<dbReference type="InterPro" id="IPR001128">
    <property type="entry name" value="Cyt_P450"/>
</dbReference>
<comment type="caution">
    <text evidence="9">The sequence shown here is derived from an EMBL/GenBank/DDBJ whole genome shotgun (WGS) entry which is preliminary data.</text>
</comment>
<evidence type="ECO:0000256" key="8">
    <source>
        <dbReference type="PIRSR" id="PIRSR602403-1"/>
    </source>
</evidence>
<dbReference type="AlphaFoldDB" id="A0A2C5YC91"/>
<dbReference type="PANTHER" id="PTHR24305:SF77">
    <property type="entry name" value="CYTOCHROME P450 MONOOXYGENASE"/>
    <property type="match status" value="1"/>
</dbReference>
<dbReference type="STRING" id="1399860.A0A2C5YC91"/>
<evidence type="ECO:0008006" key="11">
    <source>
        <dbReference type="Google" id="ProtNLM"/>
    </source>
</evidence>
<feature type="binding site" description="axial binding residue" evidence="8">
    <location>
        <position position="446"/>
    </location>
    <ligand>
        <name>heme</name>
        <dbReference type="ChEBI" id="CHEBI:30413"/>
    </ligand>
    <ligandPart>
        <name>Fe</name>
        <dbReference type="ChEBI" id="CHEBI:18248"/>
    </ligandPart>
</feature>
<comment type="similarity">
    <text evidence="2">Belongs to the cytochrome P450 family.</text>
</comment>
<proteinExistence type="inferred from homology"/>
<dbReference type="PRINTS" id="PR00465">
    <property type="entry name" value="EP450IV"/>
</dbReference>
<evidence type="ECO:0000256" key="3">
    <source>
        <dbReference type="ARBA" id="ARBA00022617"/>
    </source>
</evidence>
<dbReference type="EMBL" id="NJET01000022">
    <property type="protein sequence ID" value="PHH65080.1"/>
    <property type="molecule type" value="Genomic_DNA"/>
</dbReference>
<reference evidence="9 10" key="1">
    <citation type="submission" date="2017-06" db="EMBL/GenBank/DDBJ databases">
        <title>Ant-infecting Ophiocordyceps genomes reveal a high diversity of potential behavioral manipulation genes and a possible major role for enterotoxins.</title>
        <authorList>
            <person name="De Bekker C."/>
            <person name="Evans H.C."/>
            <person name="Brachmann A."/>
            <person name="Hughes D.P."/>
        </authorList>
    </citation>
    <scope>NUCLEOTIDE SEQUENCE [LARGE SCALE GENOMIC DNA]</scope>
    <source>
        <strain evidence="9 10">Map64</strain>
    </source>
</reference>
<dbReference type="PANTHER" id="PTHR24305">
    <property type="entry name" value="CYTOCHROME P450"/>
    <property type="match status" value="1"/>
</dbReference>
<protein>
    <recommendedName>
        <fullName evidence="11">Cytochrome P450</fullName>
    </recommendedName>
</protein>
<evidence type="ECO:0000256" key="6">
    <source>
        <dbReference type="ARBA" id="ARBA00023004"/>
    </source>
</evidence>
<keyword evidence="6 8" id="KW-0408">Iron</keyword>
<keyword evidence="3 8" id="KW-0349">Heme</keyword>
<organism evidence="9 10">
    <name type="scientific">Ophiocordyceps australis</name>
    <dbReference type="NCBI Taxonomy" id="1399860"/>
    <lineage>
        <taxon>Eukaryota</taxon>
        <taxon>Fungi</taxon>
        <taxon>Dikarya</taxon>
        <taxon>Ascomycota</taxon>
        <taxon>Pezizomycotina</taxon>
        <taxon>Sordariomycetes</taxon>
        <taxon>Hypocreomycetidae</taxon>
        <taxon>Hypocreales</taxon>
        <taxon>Ophiocordycipitaceae</taxon>
        <taxon>Ophiocordyceps</taxon>
    </lineage>
</organism>
<evidence type="ECO:0000256" key="5">
    <source>
        <dbReference type="ARBA" id="ARBA00023002"/>
    </source>
</evidence>
<dbReference type="Proteomes" id="UP000226192">
    <property type="component" value="Unassembled WGS sequence"/>
</dbReference>
<dbReference type="SUPFAM" id="SSF48264">
    <property type="entry name" value="Cytochrome P450"/>
    <property type="match status" value="1"/>
</dbReference>
<dbReference type="InterPro" id="IPR050121">
    <property type="entry name" value="Cytochrome_P450_monoxygenase"/>
</dbReference>
<dbReference type="OrthoDB" id="3934656at2759"/>
<dbReference type="GO" id="GO:0020037">
    <property type="term" value="F:heme binding"/>
    <property type="evidence" value="ECO:0007669"/>
    <property type="project" value="InterPro"/>
</dbReference>